<dbReference type="Proteomes" id="UP000518752">
    <property type="component" value="Unassembled WGS sequence"/>
</dbReference>
<dbReference type="InterPro" id="IPR051380">
    <property type="entry name" value="pH-response_reg_palI/RIM9"/>
</dbReference>
<accession>A0A8H5HEF4</accession>
<dbReference type="Pfam" id="PF06687">
    <property type="entry name" value="SUR7"/>
    <property type="match status" value="1"/>
</dbReference>
<dbReference type="OrthoDB" id="2354757at2759"/>
<organism evidence="3 4">
    <name type="scientific">Collybiopsis confluens</name>
    <dbReference type="NCBI Taxonomy" id="2823264"/>
    <lineage>
        <taxon>Eukaryota</taxon>
        <taxon>Fungi</taxon>
        <taxon>Dikarya</taxon>
        <taxon>Basidiomycota</taxon>
        <taxon>Agaricomycotina</taxon>
        <taxon>Agaricomycetes</taxon>
        <taxon>Agaricomycetidae</taxon>
        <taxon>Agaricales</taxon>
        <taxon>Marasmiineae</taxon>
        <taxon>Omphalotaceae</taxon>
        <taxon>Collybiopsis</taxon>
    </lineage>
</organism>
<dbReference type="Gene3D" id="1.20.140.150">
    <property type="match status" value="1"/>
</dbReference>
<dbReference type="AlphaFoldDB" id="A0A8H5HEF4"/>
<feature type="transmembrane region" description="Helical" evidence="1">
    <location>
        <begin position="6"/>
        <end position="29"/>
    </location>
</feature>
<dbReference type="PANTHER" id="PTHR28013:SF4">
    <property type="entry name" value="MARVEL DOMAIN-CONTAINING PROTEIN"/>
    <property type="match status" value="1"/>
</dbReference>
<keyword evidence="1" id="KW-0812">Transmembrane</keyword>
<evidence type="ECO:0000313" key="4">
    <source>
        <dbReference type="Proteomes" id="UP000518752"/>
    </source>
</evidence>
<protein>
    <recommendedName>
        <fullName evidence="5">Pali-domain-containing protein</fullName>
    </recommendedName>
</protein>
<keyword evidence="4" id="KW-1185">Reference proteome</keyword>
<comment type="caution">
    <text evidence="3">The sequence shown here is derived from an EMBL/GenBank/DDBJ whole genome shotgun (WGS) entry which is preliminary data.</text>
</comment>
<dbReference type="GO" id="GO:0035838">
    <property type="term" value="C:growing cell tip"/>
    <property type="evidence" value="ECO:0007669"/>
    <property type="project" value="TreeGrafter"/>
</dbReference>
<feature type="transmembrane region" description="Helical" evidence="1">
    <location>
        <begin position="138"/>
        <end position="156"/>
    </location>
</feature>
<dbReference type="GO" id="GO:0005886">
    <property type="term" value="C:plasma membrane"/>
    <property type="evidence" value="ECO:0007669"/>
    <property type="project" value="InterPro"/>
</dbReference>
<dbReference type="PANTHER" id="PTHR28013">
    <property type="entry name" value="PROTEIN DCV1-RELATED"/>
    <property type="match status" value="1"/>
</dbReference>
<evidence type="ECO:0000313" key="3">
    <source>
        <dbReference type="EMBL" id="KAF5381495.1"/>
    </source>
</evidence>
<reference evidence="3 4" key="1">
    <citation type="journal article" date="2020" name="ISME J.">
        <title>Uncovering the hidden diversity of litter-decomposition mechanisms in mushroom-forming fungi.</title>
        <authorList>
            <person name="Floudas D."/>
            <person name="Bentzer J."/>
            <person name="Ahren D."/>
            <person name="Johansson T."/>
            <person name="Persson P."/>
            <person name="Tunlid A."/>
        </authorList>
    </citation>
    <scope>NUCLEOTIDE SEQUENCE [LARGE SCALE GENOMIC DNA]</scope>
    <source>
        <strain evidence="3 4">CBS 406.79</strain>
    </source>
</reference>
<sequence>MTPLRISGIVLLFIAFFLNFLVSISLPTISTLEIAQVVVANPELAKQDKFGFLTIRYGIWAYCAYAAAGGHACSPTGHGYMGPPLGWFTETGQTGIVDPLAASWTRGLAIHPVASGFAFIAFCLVFTKHTLVTSLMTALAAVLTLLAYAVDIAMYAELHHLLSDVPEHAIQSRTGPGFWLTLVSLVLLIVAGVINLISHRKEGYPSYPMSDVKSSWLRFFKRN</sequence>
<evidence type="ECO:0000256" key="1">
    <source>
        <dbReference type="SAM" id="Phobius"/>
    </source>
</evidence>
<dbReference type="GO" id="GO:0032153">
    <property type="term" value="C:cell division site"/>
    <property type="evidence" value="ECO:0007669"/>
    <property type="project" value="TreeGrafter"/>
</dbReference>
<dbReference type="EMBL" id="JAACJN010000311">
    <property type="protein sequence ID" value="KAF5349073.1"/>
    <property type="molecule type" value="Genomic_DNA"/>
</dbReference>
<keyword evidence="1" id="KW-1133">Transmembrane helix</keyword>
<evidence type="ECO:0008006" key="5">
    <source>
        <dbReference type="Google" id="ProtNLM"/>
    </source>
</evidence>
<feature type="transmembrane region" description="Helical" evidence="1">
    <location>
        <begin position="108"/>
        <end position="126"/>
    </location>
</feature>
<name>A0A8H5HEF4_9AGAR</name>
<evidence type="ECO:0000313" key="2">
    <source>
        <dbReference type="EMBL" id="KAF5349073.1"/>
    </source>
</evidence>
<keyword evidence="1" id="KW-0472">Membrane</keyword>
<dbReference type="InterPro" id="IPR009571">
    <property type="entry name" value="SUR7/Rim9-like_fungi"/>
</dbReference>
<feature type="transmembrane region" description="Helical" evidence="1">
    <location>
        <begin position="176"/>
        <end position="197"/>
    </location>
</feature>
<dbReference type="EMBL" id="JAACJN010000057">
    <property type="protein sequence ID" value="KAF5381495.1"/>
    <property type="molecule type" value="Genomic_DNA"/>
</dbReference>
<gene>
    <name evidence="3" type="ORF">D9757_008119</name>
    <name evidence="2" type="ORF">D9757_012196</name>
</gene>
<proteinExistence type="predicted"/>